<keyword evidence="1" id="KW-0812">Transmembrane</keyword>
<accession>A0A290HFM3</accession>
<organism evidence="3 4">
    <name type="scientific">Sulfurospirillum diekertiae</name>
    <dbReference type="NCBI Taxonomy" id="1854492"/>
    <lineage>
        <taxon>Bacteria</taxon>
        <taxon>Pseudomonadati</taxon>
        <taxon>Campylobacterota</taxon>
        <taxon>Epsilonproteobacteria</taxon>
        <taxon>Campylobacterales</taxon>
        <taxon>Sulfurospirillaceae</taxon>
        <taxon>Sulfurospirillum</taxon>
    </lineage>
</organism>
<protein>
    <recommendedName>
        <fullName evidence="2">Flavinylation-associated cytochrome domain-containing protein</fullName>
    </recommendedName>
</protein>
<feature type="transmembrane region" description="Helical" evidence="1">
    <location>
        <begin position="7"/>
        <end position="24"/>
    </location>
</feature>
<feature type="transmembrane region" description="Helical" evidence="1">
    <location>
        <begin position="116"/>
        <end position="136"/>
    </location>
</feature>
<dbReference type="Proteomes" id="UP000217349">
    <property type="component" value="Chromosome"/>
</dbReference>
<evidence type="ECO:0000313" key="3">
    <source>
        <dbReference type="EMBL" id="ATB70195.1"/>
    </source>
</evidence>
<keyword evidence="1" id="KW-0472">Membrane</keyword>
<dbReference type="OrthoDB" id="9779183at2"/>
<feature type="transmembrane region" description="Helical" evidence="1">
    <location>
        <begin position="69"/>
        <end position="92"/>
    </location>
</feature>
<name>A0A290HFM3_9BACT</name>
<dbReference type="Pfam" id="PF14358">
    <property type="entry name" value="DUF4405"/>
    <property type="match status" value="1"/>
</dbReference>
<feature type="transmembrane region" description="Helical" evidence="1">
    <location>
        <begin position="156"/>
        <end position="175"/>
    </location>
</feature>
<dbReference type="InterPro" id="IPR025517">
    <property type="entry name" value="DUF4405"/>
</dbReference>
<reference evidence="4" key="1">
    <citation type="submission" date="2017-09" db="EMBL/GenBank/DDBJ databases">
        <title>The complete genome of Sulfurospirillum sp. JPD-1.</title>
        <authorList>
            <person name="Goris T."/>
        </authorList>
    </citation>
    <scope>NUCLEOTIDE SEQUENCE [LARGE SCALE GENOMIC DNA]</scope>
    <source>
        <strain evidence="4">JPD-1</strain>
    </source>
</reference>
<feature type="domain" description="Flavinylation-associated cytochrome" evidence="2">
    <location>
        <begin position="74"/>
        <end position="131"/>
    </location>
</feature>
<gene>
    <name evidence="3" type="ORF">SJPD1_2096</name>
</gene>
<evidence type="ECO:0000313" key="4">
    <source>
        <dbReference type="Proteomes" id="UP000217349"/>
    </source>
</evidence>
<dbReference type="AlphaFoldDB" id="A0A290HFM3"/>
<dbReference type="EMBL" id="CP023275">
    <property type="protein sequence ID" value="ATB70195.1"/>
    <property type="molecule type" value="Genomic_DNA"/>
</dbReference>
<keyword evidence="1" id="KW-1133">Transmembrane helix</keyword>
<evidence type="ECO:0000256" key="1">
    <source>
        <dbReference type="SAM" id="Phobius"/>
    </source>
</evidence>
<feature type="transmembrane region" description="Helical" evidence="1">
    <location>
        <begin position="36"/>
        <end position="57"/>
    </location>
</feature>
<proteinExistence type="predicted"/>
<evidence type="ECO:0000259" key="2">
    <source>
        <dbReference type="Pfam" id="PF14358"/>
    </source>
</evidence>
<dbReference type="KEGG" id="sulj:SJPD1_2096"/>
<sequence>MFLHQPLVRLYTNLFLLGLIPFSLLNKITGNIIHEIIGLAIILFLGSHTFLNIHWYGSFFKQRNRVQRVFNTVIILLLLVSFGSLILSSFMISKSLFSFLGFKSTLMLRQIHTTSAYWFVIFCFIHLGIHWQRFWVLFRKILARVINLNFILPRQLSAIFSLLVIFYAGWVFIQRDILSKLFMTFAFEFWDNEQAGWKILMDDVILMIALVILTQSVQKWTKALFLFIDTLVYVQKKKP</sequence>